<proteinExistence type="predicted"/>
<organism evidence="1 2">
    <name type="scientific">Marchantia polymorpha</name>
    <name type="common">Common liverwort</name>
    <name type="synonym">Marchantia aquatica</name>
    <dbReference type="NCBI Taxonomy" id="3197"/>
    <lineage>
        <taxon>Eukaryota</taxon>
        <taxon>Viridiplantae</taxon>
        <taxon>Streptophyta</taxon>
        <taxon>Embryophyta</taxon>
        <taxon>Marchantiophyta</taxon>
        <taxon>Marchantiopsida</taxon>
        <taxon>Marchantiidae</taxon>
        <taxon>Marchantiales</taxon>
        <taxon>Marchantiaceae</taxon>
        <taxon>Marchantia</taxon>
    </lineage>
</organism>
<evidence type="ECO:0000313" key="1">
    <source>
        <dbReference type="EMBL" id="PTQ40023.1"/>
    </source>
</evidence>
<dbReference type="EMBL" id="KZ772714">
    <property type="protein sequence ID" value="PTQ40023.1"/>
    <property type="molecule type" value="Genomic_DNA"/>
</dbReference>
<evidence type="ECO:0000313" key="2">
    <source>
        <dbReference type="Proteomes" id="UP000244005"/>
    </source>
</evidence>
<name>A0A2R6X1P2_MARPO</name>
<accession>A0A2R6X1P2</accession>
<dbReference type="AlphaFoldDB" id="A0A2R6X1P2"/>
<protein>
    <submittedName>
        <fullName evidence="1">Uncharacterized protein</fullName>
    </submittedName>
</protein>
<sequence length="70" mass="8447">MELSHEWRSDHFPWTNFPQENSITEELCRSESCDNRRVQVVEVYSRAGMPTMPAADDIIWLRKHIRPRYQ</sequence>
<dbReference type="Proteomes" id="UP000244005">
    <property type="component" value="Unassembled WGS sequence"/>
</dbReference>
<reference evidence="2" key="1">
    <citation type="journal article" date="2017" name="Cell">
        <title>Insights into land plant evolution garnered from the Marchantia polymorpha genome.</title>
        <authorList>
            <person name="Bowman J.L."/>
            <person name="Kohchi T."/>
            <person name="Yamato K.T."/>
            <person name="Jenkins J."/>
            <person name="Shu S."/>
            <person name="Ishizaki K."/>
            <person name="Yamaoka S."/>
            <person name="Nishihama R."/>
            <person name="Nakamura Y."/>
            <person name="Berger F."/>
            <person name="Adam C."/>
            <person name="Aki S.S."/>
            <person name="Althoff F."/>
            <person name="Araki T."/>
            <person name="Arteaga-Vazquez M.A."/>
            <person name="Balasubrmanian S."/>
            <person name="Barry K."/>
            <person name="Bauer D."/>
            <person name="Boehm C.R."/>
            <person name="Briginshaw L."/>
            <person name="Caballero-Perez J."/>
            <person name="Catarino B."/>
            <person name="Chen F."/>
            <person name="Chiyoda S."/>
            <person name="Chovatia M."/>
            <person name="Davies K.M."/>
            <person name="Delmans M."/>
            <person name="Demura T."/>
            <person name="Dierschke T."/>
            <person name="Dolan L."/>
            <person name="Dorantes-Acosta A.E."/>
            <person name="Eklund D.M."/>
            <person name="Florent S.N."/>
            <person name="Flores-Sandoval E."/>
            <person name="Fujiyama A."/>
            <person name="Fukuzawa H."/>
            <person name="Galik B."/>
            <person name="Grimanelli D."/>
            <person name="Grimwood J."/>
            <person name="Grossniklaus U."/>
            <person name="Hamada T."/>
            <person name="Haseloff J."/>
            <person name="Hetherington A.J."/>
            <person name="Higo A."/>
            <person name="Hirakawa Y."/>
            <person name="Hundley H.N."/>
            <person name="Ikeda Y."/>
            <person name="Inoue K."/>
            <person name="Inoue S.I."/>
            <person name="Ishida S."/>
            <person name="Jia Q."/>
            <person name="Kakita M."/>
            <person name="Kanazawa T."/>
            <person name="Kawai Y."/>
            <person name="Kawashima T."/>
            <person name="Kennedy M."/>
            <person name="Kinose K."/>
            <person name="Kinoshita T."/>
            <person name="Kohara Y."/>
            <person name="Koide E."/>
            <person name="Komatsu K."/>
            <person name="Kopischke S."/>
            <person name="Kubo M."/>
            <person name="Kyozuka J."/>
            <person name="Lagercrantz U."/>
            <person name="Lin S.S."/>
            <person name="Lindquist E."/>
            <person name="Lipzen A.M."/>
            <person name="Lu C.W."/>
            <person name="De Luna E."/>
            <person name="Martienssen R.A."/>
            <person name="Minamino N."/>
            <person name="Mizutani M."/>
            <person name="Mizutani M."/>
            <person name="Mochizuki N."/>
            <person name="Monte I."/>
            <person name="Mosher R."/>
            <person name="Nagasaki H."/>
            <person name="Nakagami H."/>
            <person name="Naramoto S."/>
            <person name="Nishitani K."/>
            <person name="Ohtani M."/>
            <person name="Okamoto T."/>
            <person name="Okumura M."/>
            <person name="Phillips J."/>
            <person name="Pollak B."/>
            <person name="Reinders A."/>
            <person name="Rovekamp M."/>
            <person name="Sano R."/>
            <person name="Sawa S."/>
            <person name="Schmid M.W."/>
            <person name="Shirakawa M."/>
            <person name="Solano R."/>
            <person name="Spunde A."/>
            <person name="Suetsugu N."/>
            <person name="Sugano S."/>
            <person name="Sugiyama A."/>
            <person name="Sun R."/>
            <person name="Suzuki Y."/>
            <person name="Takenaka M."/>
            <person name="Takezawa D."/>
            <person name="Tomogane H."/>
            <person name="Tsuzuki M."/>
            <person name="Ueda T."/>
            <person name="Umeda M."/>
            <person name="Ward J.M."/>
            <person name="Watanabe Y."/>
            <person name="Yazaki K."/>
            <person name="Yokoyama R."/>
            <person name="Yoshitake Y."/>
            <person name="Yotsui I."/>
            <person name="Zachgo S."/>
            <person name="Schmutz J."/>
        </authorList>
    </citation>
    <scope>NUCLEOTIDE SEQUENCE [LARGE SCALE GENOMIC DNA]</scope>
    <source>
        <strain evidence="2">Tak-1</strain>
    </source>
</reference>
<gene>
    <name evidence="1" type="ORF">MARPO_0042s0062</name>
</gene>
<keyword evidence="2" id="KW-1185">Reference proteome</keyword>